<protein>
    <submittedName>
        <fullName evidence="2">Uncharacterized protein</fullName>
    </submittedName>
</protein>
<dbReference type="EMBL" id="SLXL01000008">
    <property type="protein sequence ID" value="TCP21996.1"/>
    <property type="molecule type" value="Genomic_DNA"/>
</dbReference>
<feature type="region of interest" description="Disordered" evidence="1">
    <location>
        <begin position="1"/>
        <end position="20"/>
    </location>
</feature>
<evidence type="ECO:0000256" key="1">
    <source>
        <dbReference type="SAM" id="MobiDB-lite"/>
    </source>
</evidence>
<accession>A0A4V2SL45</accession>
<reference evidence="2 3" key="1">
    <citation type="submission" date="2019-03" db="EMBL/GenBank/DDBJ databases">
        <title>Genomic Encyclopedia of Type Strains, Phase IV (KMG-IV): sequencing the most valuable type-strain genomes for metagenomic binning, comparative biology and taxonomic classification.</title>
        <authorList>
            <person name="Goeker M."/>
        </authorList>
    </citation>
    <scope>NUCLEOTIDE SEQUENCE [LARGE SCALE GENOMIC DNA]</scope>
    <source>
        <strain evidence="2 3">DSM 2781</strain>
    </source>
</reference>
<comment type="caution">
    <text evidence="2">The sequence shown here is derived from an EMBL/GenBank/DDBJ whole genome shotgun (WGS) entry which is preliminary data.</text>
</comment>
<gene>
    <name evidence="2" type="ORF">EV656_10842</name>
</gene>
<name>A0A4V2SL45_RHOAD</name>
<feature type="compositionally biased region" description="Polar residues" evidence="1">
    <location>
        <begin position="1"/>
        <end position="10"/>
    </location>
</feature>
<evidence type="ECO:0000313" key="2">
    <source>
        <dbReference type="EMBL" id="TCP21996.1"/>
    </source>
</evidence>
<dbReference type="Pfam" id="PF20135">
    <property type="entry name" value="DUF6525"/>
    <property type="match status" value="1"/>
</dbReference>
<keyword evidence="3" id="KW-1185">Reference proteome</keyword>
<dbReference type="OrthoDB" id="7658988at2"/>
<dbReference type="Proteomes" id="UP000295733">
    <property type="component" value="Unassembled WGS sequence"/>
</dbReference>
<organism evidence="2 3">
    <name type="scientific">Rhodovulum adriaticum</name>
    <name type="common">Rhodopseudomonas adriatica</name>
    <dbReference type="NCBI Taxonomy" id="35804"/>
    <lineage>
        <taxon>Bacteria</taxon>
        <taxon>Pseudomonadati</taxon>
        <taxon>Pseudomonadota</taxon>
        <taxon>Alphaproteobacteria</taxon>
        <taxon>Rhodobacterales</taxon>
        <taxon>Paracoccaceae</taxon>
        <taxon>Rhodovulum</taxon>
    </lineage>
</organism>
<dbReference type="RefSeq" id="WP_132603830.1">
    <property type="nucleotide sequence ID" value="NZ_NRRP01000049.1"/>
</dbReference>
<proteinExistence type="predicted"/>
<sequence length="101" mass="11201">MTGRASNRGATSLKLRRRTDPMRDFDRLPADLRAWLHHAELPWSPVSVRRAFARALAVTGDRQQALAELDRRARHKLARDAAIVWGAAHPQAGQGGCARPS</sequence>
<dbReference type="InterPro" id="IPR045386">
    <property type="entry name" value="DUF6525"/>
</dbReference>
<evidence type="ECO:0000313" key="3">
    <source>
        <dbReference type="Proteomes" id="UP000295733"/>
    </source>
</evidence>
<dbReference type="AlphaFoldDB" id="A0A4V2SL45"/>